<dbReference type="Pfam" id="PF02674">
    <property type="entry name" value="Colicin_V"/>
    <property type="match status" value="1"/>
</dbReference>
<keyword evidence="2 5" id="KW-0812">Transmembrane</keyword>
<evidence type="ECO:0000313" key="7">
    <source>
        <dbReference type="Proteomes" id="UP000594749"/>
    </source>
</evidence>
<evidence type="ECO:0000256" key="4">
    <source>
        <dbReference type="ARBA" id="ARBA00023136"/>
    </source>
</evidence>
<dbReference type="GO" id="GO:0016020">
    <property type="term" value="C:membrane"/>
    <property type="evidence" value="ECO:0007669"/>
    <property type="project" value="UniProtKB-SubCell"/>
</dbReference>
<gene>
    <name evidence="6" type="ORF">IMC76_02230</name>
</gene>
<evidence type="ECO:0000256" key="3">
    <source>
        <dbReference type="ARBA" id="ARBA00022989"/>
    </source>
</evidence>
<dbReference type="InterPro" id="IPR003825">
    <property type="entry name" value="Colicin-V_CvpA"/>
</dbReference>
<reference evidence="6 7" key="1">
    <citation type="submission" date="2020-10" db="EMBL/GenBank/DDBJ databases">
        <title>Campylobacter and Helicobacter PacBio genomes.</title>
        <authorList>
            <person name="Lane C."/>
        </authorList>
    </citation>
    <scope>NUCLEOTIDE SEQUENCE [LARGE SCALE GENOMIC DNA]</scope>
    <source>
        <strain evidence="6 7">2016D-0077</strain>
    </source>
</reference>
<dbReference type="AlphaFoldDB" id="A0A7M1LH48"/>
<comment type="subcellular location">
    <subcellularLocation>
        <location evidence="1">Membrane</location>
        <topology evidence="1">Multi-pass membrane protein</topology>
    </subcellularLocation>
</comment>
<feature type="transmembrane region" description="Helical" evidence="5">
    <location>
        <begin position="31"/>
        <end position="49"/>
    </location>
</feature>
<proteinExistence type="predicted"/>
<dbReference type="PANTHER" id="PTHR37306">
    <property type="entry name" value="COLICIN V PRODUCTION PROTEIN"/>
    <property type="match status" value="1"/>
</dbReference>
<dbReference type="EMBL" id="CP063078">
    <property type="protein sequence ID" value="QOQ87651.1"/>
    <property type="molecule type" value="Genomic_DNA"/>
</dbReference>
<keyword evidence="4 5" id="KW-0472">Membrane</keyword>
<evidence type="ECO:0000313" key="6">
    <source>
        <dbReference type="EMBL" id="QOQ87651.1"/>
    </source>
</evidence>
<organism evidence="6 7">
    <name type="scientific">Campylobacter corcagiensis</name>
    <dbReference type="NCBI Taxonomy" id="1448857"/>
    <lineage>
        <taxon>Bacteria</taxon>
        <taxon>Pseudomonadati</taxon>
        <taxon>Campylobacterota</taxon>
        <taxon>Epsilonproteobacteria</taxon>
        <taxon>Campylobacterales</taxon>
        <taxon>Campylobacteraceae</taxon>
        <taxon>Campylobacter</taxon>
    </lineage>
</organism>
<sequence length="216" mass="23687">MEALNWLDLIIIGLVFVFGLKGLSSGLIREIFGIIGIIGGFVLAIRYKAEVGAWISTNIYDLGKIGVMSETGTQSVVGFIVALFGIWFAALILGELLTKLLGLSGLSLIDRIGGFVFGGAKIFLIFAVLAVFIRSSAFLNDQARPYFENSITYPYLVNVGTKLMGMRKEDIIPTTQKRSNEEKNSVNVVYEKSEVTQDNNQTLDLNISTDGFKNEN</sequence>
<evidence type="ECO:0000256" key="1">
    <source>
        <dbReference type="ARBA" id="ARBA00004141"/>
    </source>
</evidence>
<feature type="transmembrane region" description="Helical" evidence="5">
    <location>
        <begin position="112"/>
        <end position="133"/>
    </location>
</feature>
<keyword evidence="7" id="KW-1185">Reference proteome</keyword>
<feature type="transmembrane region" description="Helical" evidence="5">
    <location>
        <begin position="76"/>
        <end position="100"/>
    </location>
</feature>
<dbReference type="OrthoDB" id="5334123at2"/>
<dbReference type="GO" id="GO:0009403">
    <property type="term" value="P:toxin biosynthetic process"/>
    <property type="evidence" value="ECO:0007669"/>
    <property type="project" value="InterPro"/>
</dbReference>
<evidence type="ECO:0000256" key="2">
    <source>
        <dbReference type="ARBA" id="ARBA00022692"/>
    </source>
</evidence>
<dbReference type="PANTHER" id="PTHR37306:SF1">
    <property type="entry name" value="COLICIN V PRODUCTION PROTEIN"/>
    <property type="match status" value="1"/>
</dbReference>
<evidence type="ECO:0000256" key="5">
    <source>
        <dbReference type="SAM" id="Phobius"/>
    </source>
</evidence>
<name>A0A7M1LH48_9BACT</name>
<dbReference type="Proteomes" id="UP000594749">
    <property type="component" value="Chromosome"/>
</dbReference>
<dbReference type="RefSeq" id="WP_025802691.1">
    <property type="nucleotide sequence ID" value="NZ_CP053842.1"/>
</dbReference>
<accession>A0A7M1LH48</accession>
<protein>
    <submittedName>
        <fullName evidence="6">CvpA family protein</fullName>
    </submittedName>
</protein>
<keyword evidence="3 5" id="KW-1133">Transmembrane helix</keyword>